<feature type="binding site" evidence="14">
    <location>
        <position position="183"/>
    </location>
    <ligand>
        <name>Mg(2+)</name>
        <dbReference type="ChEBI" id="CHEBI:18420"/>
        <label>1</label>
    </ligand>
</feature>
<comment type="cofactor">
    <cofactor evidence="14">
        <name>Mg(2+)</name>
        <dbReference type="ChEBI" id="CHEBI:18420"/>
    </cofactor>
    <text evidence="14">Binds 2 magnesium ions.</text>
</comment>
<dbReference type="GO" id="GO:0003887">
    <property type="term" value="F:DNA-directed DNA polymerase activity"/>
    <property type="evidence" value="ECO:0007669"/>
    <property type="project" value="TreeGrafter"/>
</dbReference>
<accession>A0A2A3E861</accession>
<dbReference type="Gene3D" id="1.10.150.20">
    <property type="entry name" value="5' to 3' exonuclease, C-terminal subdomain"/>
    <property type="match status" value="1"/>
</dbReference>
<evidence type="ECO:0000256" key="11">
    <source>
        <dbReference type="ARBA" id="ARBA00023204"/>
    </source>
</evidence>
<organism evidence="16 17">
    <name type="scientific">Apis cerana cerana</name>
    <name type="common">Oriental honeybee</name>
    <dbReference type="NCBI Taxonomy" id="94128"/>
    <lineage>
        <taxon>Eukaryota</taxon>
        <taxon>Metazoa</taxon>
        <taxon>Ecdysozoa</taxon>
        <taxon>Arthropoda</taxon>
        <taxon>Hexapoda</taxon>
        <taxon>Insecta</taxon>
        <taxon>Pterygota</taxon>
        <taxon>Neoptera</taxon>
        <taxon>Endopterygota</taxon>
        <taxon>Hymenoptera</taxon>
        <taxon>Apocrita</taxon>
        <taxon>Aculeata</taxon>
        <taxon>Apoidea</taxon>
        <taxon>Anthophila</taxon>
        <taxon>Apidae</taxon>
        <taxon>Apis</taxon>
    </lineage>
</organism>
<evidence type="ECO:0000256" key="3">
    <source>
        <dbReference type="ARBA" id="ARBA00020399"/>
    </source>
</evidence>
<dbReference type="InterPro" id="IPR043502">
    <property type="entry name" value="DNA/RNA_pol_sf"/>
</dbReference>
<dbReference type="GO" id="GO:0046872">
    <property type="term" value="F:metal ion binding"/>
    <property type="evidence" value="ECO:0007669"/>
    <property type="project" value="UniProtKB-KW"/>
</dbReference>
<dbReference type="EMBL" id="KZ288334">
    <property type="protein sequence ID" value="PBC27888.1"/>
    <property type="molecule type" value="Genomic_DNA"/>
</dbReference>
<dbReference type="Gene3D" id="3.30.70.270">
    <property type="match status" value="1"/>
</dbReference>
<dbReference type="InterPro" id="IPR001126">
    <property type="entry name" value="UmuC"/>
</dbReference>
<feature type="binding site" evidence="14">
    <location>
        <position position="245"/>
    </location>
    <ligand>
        <name>Mg(2+)</name>
        <dbReference type="ChEBI" id="CHEBI:18420"/>
        <label>1</label>
    </ligand>
</feature>
<dbReference type="FunFam" id="3.30.1490.100:FF:000001">
    <property type="entry name" value="DNA repair protein REV1"/>
    <property type="match status" value="1"/>
</dbReference>
<comment type="similarity">
    <text evidence="2 13">Belongs to the DNA polymerase type-Y family.</text>
</comment>
<keyword evidence="4 13" id="KW-0237">DNA synthesis</keyword>
<reference evidence="16 17" key="1">
    <citation type="submission" date="2014-07" db="EMBL/GenBank/DDBJ databases">
        <title>Genomic and transcriptomic analysis on Apis cerana provide comprehensive insights into honey bee biology.</title>
        <authorList>
            <person name="Diao Q."/>
            <person name="Sun L."/>
            <person name="Zheng H."/>
            <person name="Zheng H."/>
            <person name="Xu S."/>
            <person name="Wang S."/>
            <person name="Zeng Z."/>
            <person name="Hu F."/>
            <person name="Su S."/>
            <person name="Wu J."/>
        </authorList>
    </citation>
    <scope>NUCLEOTIDE SEQUENCE [LARGE SCALE GENOMIC DNA]</scope>
    <source>
        <tissue evidence="16">Pupae without intestine</tissue>
    </source>
</reference>
<comment type="function">
    <text evidence="13">Deoxycytidyl transferase involved in DNA repair. Transfers a dCMP residue from dCTP to the 3'-end of a DNA primer in a template-dependent reaction. May assist in the first step in the bypass of abasic lesions by the insertion of a nucleotide opposite the lesion. Required for normal induction of mutations by physical and chemical agents.</text>
</comment>
<keyword evidence="5 13" id="KW-0808">Transferase</keyword>
<keyword evidence="12 13" id="KW-0539">Nucleus</keyword>
<dbReference type="Gene3D" id="6.10.250.1630">
    <property type="match status" value="1"/>
</dbReference>
<dbReference type="GO" id="GO:0003684">
    <property type="term" value="F:damaged DNA binding"/>
    <property type="evidence" value="ECO:0007669"/>
    <property type="project" value="UniProtKB-UniRule"/>
</dbReference>
<evidence type="ECO:0000256" key="10">
    <source>
        <dbReference type="ARBA" id="ARBA00023125"/>
    </source>
</evidence>
<keyword evidence="11 13" id="KW-0234">DNA repair</keyword>
<dbReference type="GO" id="GO:0042276">
    <property type="term" value="P:error-prone translesion synthesis"/>
    <property type="evidence" value="ECO:0007669"/>
    <property type="project" value="InterPro"/>
</dbReference>
<dbReference type="InterPro" id="IPR025527">
    <property type="entry name" value="HUWE1/Rev1_UBM"/>
</dbReference>
<comment type="subcellular location">
    <subcellularLocation>
        <location evidence="1 13">Nucleus</location>
    </subcellularLocation>
</comment>
<dbReference type="InterPro" id="IPR043128">
    <property type="entry name" value="Rev_trsase/Diguanyl_cyclase"/>
</dbReference>
<dbReference type="EC" id="2.7.7.-" evidence="13"/>
<keyword evidence="7 14" id="KW-0479">Metal-binding</keyword>
<keyword evidence="10 13" id="KW-0238">DNA-binding</keyword>
<dbReference type="GO" id="GO:0005634">
    <property type="term" value="C:nucleus"/>
    <property type="evidence" value="ECO:0007669"/>
    <property type="project" value="UniProtKB-SubCell"/>
</dbReference>
<dbReference type="Gene3D" id="1.20.58.1280">
    <property type="entry name" value="DNA repair protein Rev1, C-terminal domain"/>
    <property type="match status" value="1"/>
</dbReference>
<name>A0A2A3E861_APICC</name>
<dbReference type="PANTHER" id="PTHR45990">
    <property type="entry name" value="DNA REPAIR PROTEIN REV1"/>
    <property type="match status" value="1"/>
</dbReference>
<dbReference type="Pfam" id="PF14377">
    <property type="entry name" value="UBM"/>
    <property type="match status" value="2"/>
</dbReference>
<dbReference type="InterPro" id="IPR036775">
    <property type="entry name" value="DNA_pol_Y-fam_lit_finger_sf"/>
</dbReference>
<dbReference type="PIRSF" id="PIRSF036573">
    <property type="entry name" value="REV1"/>
    <property type="match status" value="1"/>
</dbReference>
<dbReference type="STRING" id="94128.A0A2A3E861"/>
<evidence type="ECO:0000313" key="16">
    <source>
        <dbReference type="EMBL" id="PBC27888.1"/>
    </source>
</evidence>
<dbReference type="AlphaFoldDB" id="A0A2A3E861"/>
<evidence type="ECO:0000256" key="2">
    <source>
        <dbReference type="ARBA" id="ARBA00010945"/>
    </source>
</evidence>
<dbReference type="Pfam" id="PF11799">
    <property type="entry name" value="IMS_C"/>
    <property type="match status" value="1"/>
</dbReference>
<keyword evidence="8 13" id="KW-0227">DNA damage</keyword>
<dbReference type="SUPFAM" id="SSF100879">
    <property type="entry name" value="Lesion bypass DNA polymerase (Y-family), little finger domain"/>
    <property type="match status" value="1"/>
</dbReference>
<dbReference type="Pfam" id="PF00817">
    <property type="entry name" value="IMS"/>
    <property type="match status" value="1"/>
</dbReference>
<evidence type="ECO:0000256" key="7">
    <source>
        <dbReference type="ARBA" id="ARBA00022723"/>
    </source>
</evidence>
<dbReference type="OrthoDB" id="427711at2759"/>
<evidence type="ECO:0000256" key="9">
    <source>
        <dbReference type="ARBA" id="ARBA00022842"/>
    </source>
</evidence>
<dbReference type="PROSITE" id="PS50173">
    <property type="entry name" value="UMUC"/>
    <property type="match status" value="2"/>
</dbReference>
<dbReference type="SUPFAM" id="SSF56672">
    <property type="entry name" value="DNA/RNA polymerases"/>
    <property type="match status" value="1"/>
</dbReference>
<dbReference type="GO" id="GO:0070987">
    <property type="term" value="P:error-free translesion synthesis"/>
    <property type="evidence" value="ECO:0007669"/>
    <property type="project" value="TreeGrafter"/>
</dbReference>
<evidence type="ECO:0000256" key="8">
    <source>
        <dbReference type="ARBA" id="ARBA00022763"/>
    </source>
</evidence>
<evidence type="ECO:0000256" key="1">
    <source>
        <dbReference type="ARBA" id="ARBA00004123"/>
    </source>
</evidence>
<evidence type="ECO:0000259" key="15">
    <source>
        <dbReference type="PROSITE" id="PS50173"/>
    </source>
</evidence>
<dbReference type="Gene3D" id="6.10.250.1490">
    <property type="match status" value="1"/>
</dbReference>
<evidence type="ECO:0000256" key="5">
    <source>
        <dbReference type="ARBA" id="ARBA00022679"/>
    </source>
</evidence>
<evidence type="ECO:0000256" key="4">
    <source>
        <dbReference type="ARBA" id="ARBA00022634"/>
    </source>
</evidence>
<dbReference type="GO" id="GO:0006281">
    <property type="term" value="P:DNA repair"/>
    <property type="evidence" value="ECO:0007669"/>
    <property type="project" value="UniProtKB-KW"/>
</dbReference>
<gene>
    <name evidence="16" type="ORF">APICC_00710</name>
</gene>
<dbReference type="Proteomes" id="UP000242457">
    <property type="component" value="Unassembled WGS sequence"/>
</dbReference>
<evidence type="ECO:0000256" key="13">
    <source>
        <dbReference type="PIRNR" id="PIRNR036573"/>
    </source>
</evidence>
<evidence type="ECO:0000313" key="17">
    <source>
        <dbReference type="Proteomes" id="UP000242457"/>
    </source>
</evidence>
<sequence>MSRKKKRETCGENGFEDWGGYMAAKQAKLEEQFKNEANKEIKTSNIFKGIAIFVNGYTNPTADELRHLMMVHGDSIKASRILNFQNYLLYSHCTNAQPQLKYIIQNIRNETDVTFETHNDVQKNNEEFYNHSRLHHISTMGTTFKEYVNELRDKNNGEFPGFININNELIDLQEENKIEINQDFGLRDKPELKGLPVAVTHAKGNKNSIASCSYEARKAGYTKVSYILYDTVASYTLDIEAVSCDEMYADCTKILEESGLTPMEFATIIRQEIKEKTGCPVSTGFGKNKLLARLATRKAKPNGQFYIQQEHINNCISSFNVQDLPGVGWTTTHKLNNINIRTYNSKLNLEHIRKSVSAEVNYGIRFESNDDAIDFLKKLSHEVCNRLNKANAKGRCITLKVLIRAKEAPKETEKFMGHGLCDYVTKSKNFIAPINDVDIITKEIITLWNQMQKIPEDARGIGIQISRLEILKNKSRNTTLTNFIKNKQNNTIHRSTETNTSNNIQPLINSNAIANKKQTENKKDQTTINIETYKNESKTVQTHHENFFKQIKSGISRPTKIEMPPIQEIDMSVLIELPEDIRNEILNEYAKKNEETKYDEQNISYSQVDPEFLAALSEDLRRDVQSYCTAKKAEKCLKLKKNETNINGFTNENIKHNKKVENNSKNKNGDNKTNVGITKFTTTCIEKTESVNDQITTDEADTILSHNRTILEDNDNTNQHQDILIEVVKRLLNLPLKQVKLQIQMWITNSKVVNEIDFLSITTFLSMLPEKKRIEDLHVLLKTMHRCMTKTGNCIWHGTYRKIVKYVQHYMQIEYNSNLMVPPIKCNLLQCNSDVM</sequence>
<dbReference type="Gene3D" id="3.30.1490.100">
    <property type="entry name" value="DNA polymerase, Y-family, little finger domain"/>
    <property type="match status" value="1"/>
</dbReference>
<feature type="domain" description="UmuC" evidence="15">
    <location>
        <begin position="221"/>
        <end position="328"/>
    </location>
</feature>
<dbReference type="InterPro" id="IPR038401">
    <property type="entry name" value="Rev1_C_sf"/>
</dbReference>
<evidence type="ECO:0000256" key="6">
    <source>
        <dbReference type="ARBA" id="ARBA00022695"/>
    </source>
</evidence>
<keyword evidence="17" id="KW-1185">Reference proteome</keyword>
<proteinExistence type="inferred from homology"/>
<dbReference type="PANTHER" id="PTHR45990:SF1">
    <property type="entry name" value="DNA REPAIR PROTEIN REV1"/>
    <property type="match status" value="1"/>
</dbReference>
<keyword evidence="6 13" id="KW-0548">Nucleotidyltransferase</keyword>
<dbReference type="InterPro" id="IPR017961">
    <property type="entry name" value="DNA_pol_Y-fam_little_finger"/>
</dbReference>
<dbReference type="InterPro" id="IPR012112">
    <property type="entry name" value="REV1"/>
</dbReference>
<feature type="domain" description="UmuC" evidence="15">
    <location>
        <begin position="187"/>
        <end position="220"/>
    </location>
</feature>
<evidence type="ECO:0000256" key="12">
    <source>
        <dbReference type="ARBA" id="ARBA00023242"/>
    </source>
</evidence>
<feature type="binding site" evidence="14">
    <location>
        <position position="246"/>
    </location>
    <ligand>
        <name>Mg(2+)</name>
        <dbReference type="ChEBI" id="CHEBI:18420"/>
        <label>1</label>
    </ligand>
</feature>
<protein>
    <recommendedName>
        <fullName evidence="3 13">DNA repair protein REV1</fullName>
        <ecNumber evidence="13">2.7.7.-</ecNumber>
    </recommendedName>
</protein>
<dbReference type="GO" id="GO:0017125">
    <property type="term" value="F:deoxycytidyl transferase activity"/>
    <property type="evidence" value="ECO:0007669"/>
    <property type="project" value="TreeGrafter"/>
</dbReference>
<keyword evidence="9 14" id="KW-0460">Magnesium</keyword>
<evidence type="ECO:0000256" key="14">
    <source>
        <dbReference type="PIRSR" id="PIRSR036573-2"/>
    </source>
</evidence>